<keyword evidence="2 7" id="KW-0813">Transport</keyword>
<dbReference type="SUPFAM" id="SSF161098">
    <property type="entry name" value="MetI-like"/>
    <property type="match status" value="1"/>
</dbReference>
<evidence type="ECO:0000259" key="8">
    <source>
        <dbReference type="PROSITE" id="PS50928"/>
    </source>
</evidence>
<dbReference type="InterPro" id="IPR000515">
    <property type="entry name" value="MetI-like"/>
</dbReference>
<dbReference type="EMBL" id="LYPA01000054">
    <property type="protein sequence ID" value="OBR65659.1"/>
    <property type="molecule type" value="Genomic_DNA"/>
</dbReference>
<feature type="transmembrane region" description="Helical" evidence="7">
    <location>
        <begin position="165"/>
        <end position="186"/>
    </location>
</feature>
<dbReference type="GO" id="GO:0005886">
    <property type="term" value="C:plasma membrane"/>
    <property type="evidence" value="ECO:0007669"/>
    <property type="project" value="UniProtKB-SubCell"/>
</dbReference>
<dbReference type="Pfam" id="PF00528">
    <property type="entry name" value="BPD_transp_1"/>
    <property type="match status" value="1"/>
</dbReference>
<name>A0A1A5YJ85_9BACL</name>
<evidence type="ECO:0000256" key="3">
    <source>
        <dbReference type="ARBA" id="ARBA00022475"/>
    </source>
</evidence>
<keyword evidence="4 7" id="KW-0812">Transmembrane</keyword>
<dbReference type="GO" id="GO:0055085">
    <property type="term" value="P:transmembrane transport"/>
    <property type="evidence" value="ECO:0007669"/>
    <property type="project" value="InterPro"/>
</dbReference>
<organism evidence="9 10">
    <name type="scientific">Paenibacillus oryzae</name>
    <dbReference type="NCBI Taxonomy" id="1844972"/>
    <lineage>
        <taxon>Bacteria</taxon>
        <taxon>Bacillati</taxon>
        <taxon>Bacillota</taxon>
        <taxon>Bacilli</taxon>
        <taxon>Bacillales</taxon>
        <taxon>Paenibacillaceae</taxon>
        <taxon>Paenibacillus</taxon>
    </lineage>
</organism>
<dbReference type="InterPro" id="IPR035906">
    <property type="entry name" value="MetI-like_sf"/>
</dbReference>
<evidence type="ECO:0000256" key="4">
    <source>
        <dbReference type="ARBA" id="ARBA00022692"/>
    </source>
</evidence>
<keyword evidence="10" id="KW-1185">Reference proteome</keyword>
<dbReference type="PANTHER" id="PTHR30193">
    <property type="entry name" value="ABC TRANSPORTER PERMEASE PROTEIN"/>
    <property type="match status" value="1"/>
</dbReference>
<evidence type="ECO:0000256" key="5">
    <source>
        <dbReference type="ARBA" id="ARBA00022989"/>
    </source>
</evidence>
<dbReference type="PROSITE" id="PS50928">
    <property type="entry name" value="ABC_TM1"/>
    <property type="match status" value="1"/>
</dbReference>
<feature type="transmembrane region" description="Helical" evidence="7">
    <location>
        <begin position="266"/>
        <end position="287"/>
    </location>
</feature>
<dbReference type="PANTHER" id="PTHR30193:SF37">
    <property type="entry name" value="INNER MEMBRANE ABC TRANSPORTER PERMEASE PROTEIN YCJO"/>
    <property type="match status" value="1"/>
</dbReference>
<keyword evidence="6 7" id="KW-0472">Membrane</keyword>
<dbReference type="CDD" id="cd06261">
    <property type="entry name" value="TM_PBP2"/>
    <property type="match status" value="1"/>
</dbReference>
<dbReference type="Proteomes" id="UP000092024">
    <property type="component" value="Unassembled WGS sequence"/>
</dbReference>
<feature type="transmembrane region" description="Helical" evidence="7">
    <location>
        <begin position="12"/>
        <end position="35"/>
    </location>
</feature>
<reference evidence="9 10" key="1">
    <citation type="submission" date="2016-05" db="EMBL/GenBank/DDBJ databases">
        <title>Paenibacillus oryzae. sp. nov., isolated from the rice root.</title>
        <authorList>
            <person name="Zhang J."/>
            <person name="Zhang X."/>
        </authorList>
    </citation>
    <scope>NUCLEOTIDE SEQUENCE [LARGE SCALE GENOMIC DNA]</scope>
    <source>
        <strain evidence="9 10">1DrF-4</strain>
    </source>
</reference>
<evidence type="ECO:0000313" key="9">
    <source>
        <dbReference type="EMBL" id="OBR65659.1"/>
    </source>
</evidence>
<dbReference type="InterPro" id="IPR051393">
    <property type="entry name" value="ABC_transporter_permease"/>
</dbReference>
<gene>
    <name evidence="9" type="ORF">A7K91_13845</name>
</gene>
<evidence type="ECO:0000256" key="6">
    <source>
        <dbReference type="ARBA" id="ARBA00023136"/>
    </source>
</evidence>
<evidence type="ECO:0000256" key="2">
    <source>
        <dbReference type="ARBA" id="ARBA00022448"/>
    </source>
</evidence>
<sequence>MGFRNRSYKRAEVITAYCFLFCAIVLALLFIVIPIGRAFTYGFTDYYLLKPDDKAFIGLDNFYRIATDEVFLKSFLNTLQFVVLVVPLQLGMALGLAMIVSKKVIGNAFFRTAYFSPAVLSLVVISILWTVMLNPTSGLINEILTGLGLPAQPFLTSTTQAMPTIVFISAWSGCGYQMMIFLAGLTNIDKSLYEAADIDGAGSFKKFVHITLPGLKPITMFLVITTTIQAFKLIVQPMVMTGGGPDYSTMTMLQYIYEYGYRHRNIGYASAITLVFTIFLIAVSMVIKRLFKEEKA</sequence>
<feature type="transmembrane region" description="Helical" evidence="7">
    <location>
        <begin position="112"/>
        <end position="132"/>
    </location>
</feature>
<feature type="transmembrane region" description="Helical" evidence="7">
    <location>
        <begin position="207"/>
        <end position="231"/>
    </location>
</feature>
<dbReference type="AlphaFoldDB" id="A0A1A5YJ85"/>
<evidence type="ECO:0000256" key="1">
    <source>
        <dbReference type="ARBA" id="ARBA00004651"/>
    </source>
</evidence>
<protein>
    <submittedName>
        <fullName evidence="9">ABC transporter permease</fullName>
    </submittedName>
</protein>
<dbReference type="STRING" id="1844972.A7K91_13845"/>
<dbReference type="Gene3D" id="1.10.3720.10">
    <property type="entry name" value="MetI-like"/>
    <property type="match status" value="1"/>
</dbReference>
<feature type="transmembrane region" description="Helical" evidence="7">
    <location>
        <begin position="79"/>
        <end position="100"/>
    </location>
</feature>
<comment type="subcellular location">
    <subcellularLocation>
        <location evidence="1 7">Cell membrane</location>
        <topology evidence="1 7">Multi-pass membrane protein</topology>
    </subcellularLocation>
</comment>
<dbReference type="RefSeq" id="WP_068682959.1">
    <property type="nucleotide sequence ID" value="NZ_LYPA01000054.1"/>
</dbReference>
<comment type="similarity">
    <text evidence="7">Belongs to the binding-protein-dependent transport system permease family.</text>
</comment>
<evidence type="ECO:0000256" key="7">
    <source>
        <dbReference type="RuleBase" id="RU363032"/>
    </source>
</evidence>
<comment type="caution">
    <text evidence="9">The sequence shown here is derived from an EMBL/GenBank/DDBJ whole genome shotgun (WGS) entry which is preliminary data.</text>
</comment>
<proteinExistence type="inferred from homology"/>
<accession>A0A1A5YJ85</accession>
<keyword evidence="5 7" id="KW-1133">Transmembrane helix</keyword>
<feature type="domain" description="ABC transmembrane type-1" evidence="8">
    <location>
        <begin position="75"/>
        <end position="287"/>
    </location>
</feature>
<keyword evidence="3" id="KW-1003">Cell membrane</keyword>
<dbReference type="OrthoDB" id="9788108at2"/>
<evidence type="ECO:0000313" key="10">
    <source>
        <dbReference type="Proteomes" id="UP000092024"/>
    </source>
</evidence>